<dbReference type="EMBL" id="JALLPJ020000032">
    <property type="protein sequence ID" value="KAL3804738.1"/>
    <property type="molecule type" value="Genomic_DNA"/>
</dbReference>
<gene>
    <name evidence="1" type="ORF">ACHAWO_011463</name>
</gene>
<sequence length="142" mass="16126">MSTMQMETPNHYISTAQHMPTIPPAPQRRDHIDQSLVQKFDSCPRVPDLLSVDATVTVPRLMPRPRFVEMPYWRLSVDYDTVESAYAAYSKSGAAIPERLMKAFANHNIKREDEDGRNMKRIRRTGLLDGLPPRRASFAGAA</sequence>
<organism evidence="1 2">
    <name type="scientific">Cyclotella atomus</name>
    <dbReference type="NCBI Taxonomy" id="382360"/>
    <lineage>
        <taxon>Eukaryota</taxon>
        <taxon>Sar</taxon>
        <taxon>Stramenopiles</taxon>
        <taxon>Ochrophyta</taxon>
        <taxon>Bacillariophyta</taxon>
        <taxon>Coscinodiscophyceae</taxon>
        <taxon>Thalassiosirophycidae</taxon>
        <taxon>Stephanodiscales</taxon>
        <taxon>Stephanodiscaceae</taxon>
        <taxon>Cyclotella</taxon>
    </lineage>
</organism>
<reference evidence="1 2" key="1">
    <citation type="submission" date="2024-10" db="EMBL/GenBank/DDBJ databases">
        <title>Updated reference genomes for cyclostephanoid diatoms.</title>
        <authorList>
            <person name="Roberts W.R."/>
            <person name="Alverson A.J."/>
        </authorList>
    </citation>
    <scope>NUCLEOTIDE SEQUENCE [LARGE SCALE GENOMIC DNA]</scope>
    <source>
        <strain evidence="1 2">AJA010-31</strain>
    </source>
</reference>
<keyword evidence="2" id="KW-1185">Reference proteome</keyword>
<protein>
    <submittedName>
        <fullName evidence="1">Uncharacterized protein</fullName>
    </submittedName>
</protein>
<evidence type="ECO:0000313" key="1">
    <source>
        <dbReference type="EMBL" id="KAL3804738.1"/>
    </source>
</evidence>
<dbReference type="AlphaFoldDB" id="A0ABD3QWE2"/>
<name>A0ABD3QWE2_9STRA</name>
<comment type="caution">
    <text evidence="1">The sequence shown here is derived from an EMBL/GenBank/DDBJ whole genome shotgun (WGS) entry which is preliminary data.</text>
</comment>
<accession>A0ABD3QWE2</accession>
<proteinExistence type="predicted"/>
<evidence type="ECO:0000313" key="2">
    <source>
        <dbReference type="Proteomes" id="UP001530400"/>
    </source>
</evidence>
<dbReference type="Proteomes" id="UP001530400">
    <property type="component" value="Unassembled WGS sequence"/>
</dbReference>